<sequence>MTQRVIMHLDMNSYFASVEQQANPFLRGKPVGVCAYLSPNGTIIASSIEAKAKGIKTGTKVGEALLLEPKVVLVENEPAKYRCVTEKIFKILSEYTDRMEPYSIDEAFMDLTGFVKNFTEAEKIAEIIKQRIKAEVGEWLKCSVGISWTKFLAKFAGDIAPKNGVLVIDKSNLDNFLKRDLTEAWGVGKAMSLRLGRLGIRNLLELKKYNPTILQRHLGIYGYQLWAHVNGEEISEINLETPLPKSIGHSYCIPQKTTDKVYLLKILYKLCEKTGRRLRAQELEAQNVWFSCAYVCGGGLSKTFRSLDKIFTTAEIFAPLENYLSVTEITNPVSKLAVSVGNLLPLSGQQSLFCERIKNKNLSLAMDKLNDRFGEYTVTNGLMFKSEDIARDRVGFRKTLTVKF</sequence>
<protein>
    <submittedName>
        <fullName evidence="3">Polymerase IV protein</fullName>
    </submittedName>
</protein>
<dbReference type="Gene3D" id="3.30.70.270">
    <property type="match status" value="1"/>
</dbReference>
<evidence type="ECO:0000256" key="1">
    <source>
        <dbReference type="ARBA" id="ARBA00010945"/>
    </source>
</evidence>
<dbReference type="AlphaFoldDB" id="A0A0G0PZ60"/>
<dbReference type="CDD" id="cd03586">
    <property type="entry name" value="PolY_Pol_IV_kappa"/>
    <property type="match status" value="1"/>
</dbReference>
<dbReference type="GO" id="GO:0042276">
    <property type="term" value="P:error-prone translesion synthesis"/>
    <property type="evidence" value="ECO:0007669"/>
    <property type="project" value="TreeGrafter"/>
</dbReference>
<dbReference type="Pfam" id="PF00817">
    <property type="entry name" value="IMS"/>
    <property type="match status" value="1"/>
</dbReference>
<dbReference type="InterPro" id="IPR043128">
    <property type="entry name" value="Rev_trsase/Diguanyl_cyclase"/>
</dbReference>
<evidence type="ECO:0000259" key="2">
    <source>
        <dbReference type="PROSITE" id="PS50173"/>
    </source>
</evidence>
<dbReference type="Gene3D" id="3.40.1170.60">
    <property type="match status" value="1"/>
</dbReference>
<dbReference type="InterPro" id="IPR050116">
    <property type="entry name" value="DNA_polymerase-Y"/>
</dbReference>
<accession>A0A0G0PZ60</accession>
<dbReference type="PANTHER" id="PTHR11076">
    <property type="entry name" value="DNA REPAIR POLYMERASE UMUC / TRANSFERASE FAMILY MEMBER"/>
    <property type="match status" value="1"/>
</dbReference>
<dbReference type="GO" id="GO:0003684">
    <property type="term" value="F:damaged DNA binding"/>
    <property type="evidence" value="ECO:0007669"/>
    <property type="project" value="InterPro"/>
</dbReference>
<comment type="caution">
    <text evidence="3">The sequence shown here is derived from an EMBL/GenBank/DDBJ whole genome shotgun (WGS) entry which is preliminary data.</text>
</comment>
<name>A0A0G0PZ60_9BACT</name>
<dbReference type="InterPro" id="IPR022880">
    <property type="entry name" value="DNApol_IV"/>
</dbReference>
<dbReference type="PANTHER" id="PTHR11076:SF33">
    <property type="entry name" value="DNA POLYMERASE KAPPA"/>
    <property type="match status" value="1"/>
</dbReference>
<dbReference type="Pfam" id="PF11799">
    <property type="entry name" value="IMS_C"/>
    <property type="match status" value="1"/>
</dbReference>
<dbReference type="EMBL" id="LBXO01000012">
    <property type="protein sequence ID" value="KKR33213.1"/>
    <property type="molecule type" value="Genomic_DNA"/>
</dbReference>
<evidence type="ECO:0000313" key="4">
    <source>
        <dbReference type="Proteomes" id="UP000034137"/>
    </source>
</evidence>
<dbReference type="PROSITE" id="PS50173">
    <property type="entry name" value="UMUC"/>
    <property type="match status" value="1"/>
</dbReference>
<evidence type="ECO:0000313" key="3">
    <source>
        <dbReference type="EMBL" id="KKR33213.1"/>
    </source>
</evidence>
<dbReference type="PATRIC" id="fig|1618642.3.peg.320"/>
<reference evidence="3 4" key="1">
    <citation type="journal article" date="2015" name="Nature">
        <title>rRNA introns, odd ribosomes, and small enigmatic genomes across a large radiation of phyla.</title>
        <authorList>
            <person name="Brown C.T."/>
            <person name="Hug L.A."/>
            <person name="Thomas B.C."/>
            <person name="Sharon I."/>
            <person name="Castelle C.J."/>
            <person name="Singh A."/>
            <person name="Wilkins M.J."/>
            <person name="Williams K.H."/>
            <person name="Banfield J.F."/>
        </authorList>
    </citation>
    <scope>NUCLEOTIDE SEQUENCE [LARGE SCALE GENOMIC DNA]</scope>
</reference>
<comment type="similarity">
    <text evidence="1">Belongs to the DNA polymerase type-Y family.</text>
</comment>
<dbReference type="InterPro" id="IPR043502">
    <property type="entry name" value="DNA/RNA_pol_sf"/>
</dbReference>
<dbReference type="GO" id="GO:0005829">
    <property type="term" value="C:cytosol"/>
    <property type="evidence" value="ECO:0007669"/>
    <property type="project" value="TreeGrafter"/>
</dbReference>
<organism evidence="3 4">
    <name type="scientific">Candidatus Falkowbacteria bacterium GW2011_GWF2_39_8</name>
    <dbReference type="NCBI Taxonomy" id="1618642"/>
    <lineage>
        <taxon>Bacteria</taxon>
        <taxon>Candidatus Falkowiibacteriota</taxon>
    </lineage>
</organism>
<dbReference type="InterPro" id="IPR001126">
    <property type="entry name" value="UmuC"/>
</dbReference>
<dbReference type="GO" id="GO:0009432">
    <property type="term" value="P:SOS response"/>
    <property type="evidence" value="ECO:0007669"/>
    <property type="project" value="TreeGrafter"/>
</dbReference>
<dbReference type="InterPro" id="IPR017961">
    <property type="entry name" value="DNA_pol_Y-fam_little_finger"/>
</dbReference>
<feature type="domain" description="UmuC" evidence="2">
    <location>
        <begin position="6"/>
        <end position="188"/>
    </location>
</feature>
<dbReference type="SUPFAM" id="SSF56672">
    <property type="entry name" value="DNA/RNA polymerases"/>
    <property type="match status" value="1"/>
</dbReference>
<dbReference type="Gene3D" id="1.10.150.20">
    <property type="entry name" value="5' to 3' exonuclease, C-terminal subdomain"/>
    <property type="match status" value="1"/>
</dbReference>
<gene>
    <name evidence="3" type="ORF">UT64_C0012G0005</name>
</gene>
<dbReference type="Proteomes" id="UP000034137">
    <property type="component" value="Unassembled WGS sequence"/>
</dbReference>
<proteinExistence type="inferred from homology"/>
<dbReference type="GO" id="GO:0006281">
    <property type="term" value="P:DNA repair"/>
    <property type="evidence" value="ECO:0007669"/>
    <property type="project" value="InterPro"/>
</dbReference>
<dbReference type="GO" id="GO:0003887">
    <property type="term" value="F:DNA-directed DNA polymerase activity"/>
    <property type="evidence" value="ECO:0007669"/>
    <property type="project" value="InterPro"/>
</dbReference>